<evidence type="ECO:0000313" key="3">
    <source>
        <dbReference type="Proteomes" id="UP000288197"/>
    </source>
</evidence>
<dbReference type="AlphaFoldDB" id="A0A430AB61"/>
<evidence type="ECO:0000313" key="2">
    <source>
        <dbReference type="EMBL" id="RSU04450.1"/>
    </source>
</evidence>
<sequence length="83" mass="9777">MIQLSEEVGELAREINHQYGEKSKKKSESKGSIQEEMGDVLITTMIMANALDIDLDEVMEENMRKFRERDFYRFERKDGKTND</sequence>
<dbReference type="InterPro" id="IPR012359">
    <property type="entry name" value="MazG-related_YpjD"/>
</dbReference>
<dbReference type="EMBL" id="NGJX01000002">
    <property type="protein sequence ID" value="RSU04450.1"/>
    <property type="molecule type" value="Genomic_DNA"/>
</dbReference>
<keyword evidence="2" id="KW-0378">Hydrolase</keyword>
<keyword evidence="3" id="KW-1185">Reference proteome</keyword>
<gene>
    <name evidence="2" type="ORF">CBF32_02985</name>
</gene>
<dbReference type="InterPro" id="IPR004518">
    <property type="entry name" value="MazG-like_dom"/>
</dbReference>
<evidence type="ECO:0000259" key="1">
    <source>
        <dbReference type="Pfam" id="PF03819"/>
    </source>
</evidence>
<dbReference type="Pfam" id="PF03819">
    <property type="entry name" value="MazG"/>
    <property type="match status" value="1"/>
</dbReference>
<organism evidence="2 3">
    <name type="scientific">Vagococcus fluvialis</name>
    <dbReference type="NCBI Taxonomy" id="2738"/>
    <lineage>
        <taxon>Bacteria</taxon>
        <taxon>Bacillati</taxon>
        <taxon>Bacillota</taxon>
        <taxon>Bacilli</taxon>
        <taxon>Lactobacillales</taxon>
        <taxon>Enterococcaceae</taxon>
        <taxon>Vagococcus</taxon>
    </lineage>
</organism>
<proteinExistence type="predicted"/>
<dbReference type="Proteomes" id="UP000288197">
    <property type="component" value="Unassembled WGS sequence"/>
</dbReference>
<reference evidence="2 3" key="1">
    <citation type="submission" date="2017-05" db="EMBL/GenBank/DDBJ databases">
        <title>Vagococcus spp. assemblies.</title>
        <authorList>
            <person name="Gulvik C.A."/>
        </authorList>
    </citation>
    <scope>NUCLEOTIDE SEQUENCE [LARGE SCALE GENOMIC DNA]</scope>
    <source>
        <strain evidence="2 3">NCFB 2497</strain>
    </source>
</reference>
<protein>
    <submittedName>
        <fullName evidence="2">Nucleotide pyrophosphohydrolase</fullName>
    </submittedName>
</protein>
<dbReference type="InterPro" id="IPR047046">
    <property type="entry name" value="YpjD/YvdC"/>
</dbReference>
<feature type="domain" description="NTP pyrophosphohydrolase MazG-like" evidence="1">
    <location>
        <begin position="3"/>
        <end position="73"/>
    </location>
</feature>
<dbReference type="OrthoDB" id="9807397at2"/>
<dbReference type="GO" id="GO:0016787">
    <property type="term" value="F:hydrolase activity"/>
    <property type="evidence" value="ECO:0007669"/>
    <property type="project" value="UniProtKB-KW"/>
</dbReference>
<dbReference type="PIRSF" id="PIRSF029904">
    <property type="entry name" value="UCP029904_pph"/>
    <property type="match status" value="1"/>
</dbReference>
<accession>A0A430AB61</accession>
<dbReference type="Gene3D" id="1.10.287.1080">
    <property type="entry name" value="MazG-like"/>
    <property type="match status" value="1"/>
</dbReference>
<dbReference type="SUPFAM" id="SSF101386">
    <property type="entry name" value="all-alpha NTP pyrophosphatases"/>
    <property type="match status" value="1"/>
</dbReference>
<dbReference type="PANTHER" id="PTHR42692">
    <property type="entry name" value="NUCLEOTIDE PYROPHOSPHOHYDROLASE"/>
    <property type="match status" value="1"/>
</dbReference>
<comment type="caution">
    <text evidence="2">The sequence shown here is derived from an EMBL/GenBank/DDBJ whole genome shotgun (WGS) entry which is preliminary data.</text>
</comment>
<name>A0A430AB61_9ENTE</name>
<dbReference type="PANTHER" id="PTHR42692:SF2">
    <property type="entry name" value="IG HYPOTHETICAL 16995"/>
    <property type="match status" value="1"/>
</dbReference>